<proteinExistence type="predicted"/>
<dbReference type="AlphaFoldDB" id="A0A975BH61"/>
<organism evidence="1 2">
    <name type="scientific">Desulfonema magnum</name>
    <dbReference type="NCBI Taxonomy" id="45655"/>
    <lineage>
        <taxon>Bacteria</taxon>
        <taxon>Pseudomonadati</taxon>
        <taxon>Thermodesulfobacteriota</taxon>
        <taxon>Desulfobacteria</taxon>
        <taxon>Desulfobacterales</taxon>
        <taxon>Desulfococcaceae</taxon>
        <taxon>Desulfonema</taxon>
    </lineage>
</organism>
<sequence length="61" mass="7222">MLQKNVKNDRITESKVFFTLFHRNMRQTLKTLSDSDFLLNLSGSKTRSVQKTKTFGRMRKL</sequence>
<evidence type="ECO:0000313" key="2">
    <source>
        <dbReference type="Proteomes" id="UP000663722"/>
    </source>
</evidence>
<accession>A0A975BH61</accession>
<dbReference type="EMBL" id="CP061800">
    <property type="protein sequence ID" value="QTA85351.1"/>
    <property type="molecule type" value="Genomic_DNA"/>
</dbReference>
<evidence type="ECO:0000313" key="1">
    <source>
        <dbReference type="EMBL" id="QTA85351.1"/>
    </source>
</evidence>
<protein>
    <submittedName>
        <fullName evidence="1">Uncharacterized protein</fullName>
    </submittedName>
</protein>
<dbReference type="Proteomes" id="UP000663722">
    <property type="component" value="Chromosome"/>
</dbReference>
<reference evidence="1" key="1">
    <citation type="journal article" date="2021" name="Microb. Physiol.">
        <title>Proteogenomic Insights into the Physiology of Marine, Sulfate-Reducing, Filamentous Desulfonema limicola and Desulfonema magnum.</title>
        <authorList>
            <person name="Schnaars V."/>
            <person name="Wohlbrand L."/>
            <person name="Scheve S."/>
            <person name="Hinrichs C."/>
            <person name="Reinhardt R."/>
            <person name="Rabus R."/>
        </authorList>
    </citation>
    <scope>NUCLEOTIDE SEQUENCE</scope>
    <source>
        <strain evidence="1">4be13</strain>
    </source>
</reference>
<keyword evidence="2" id="KW-1185">Reference proteome</keyword>
<name>A0A975BH61_9BACT</name>
<dbReference type="KEGG" id="dmm:dnm_013560"/>
<gene>
    <name evidence="1" type="ORF">dnm_013560</name>
</gene>